<dbReference type="PROSITE" id="PS51675">
    <property type="entry name" value="SAM_MT_TRM10"/>
    <property type="match status" value="1"/>
</dbReference>
<accession>A0ABD3PPI8</accession>
<dbReference type="GO" id="GO:0032259">
    <property type="term" value="P:methylation"/>
    <property type="evidence" value="ECO:0007669"/>
    <property type="project" value="UniProtKB-KW"/>
</dbReference>
<keyword evidence="8" id="KW-1185">Reference proteome</keyword>
<evidence type="ECO:0000256" key="4">
    <source>
        <dbReference type="ARBA" id="ARBA00022691"/>
    </source>
</evidence>
<evidence type="ECO:0000256" key="2">
    <source>
        <dbReference type="ARBA" id="ARBA00022603"/>
    </source>
</evidence>
<protein>
    <recommendedName>
        <fullName evidence="1">tRNA (guanine(9)-N(1))-methyltransferase</fullName>
        <ecNumber evidence="1">2.1.1.221</ecNumber>
    </recommendedName>
</protein>
<gene>
    <name evidence="7" type="ORF">HJC23_010613</name>
</gene>
<name>A0ABD3PPI8_9STRA</name>
<dbReference type="InterPro" id="IPR007356">
    <property type="entry name" value="tRNA_m1G_MeTrfase_euk"/>
</dbReference>
<proteinExistence type="predicted"/>
<keyword evidence="2" id="KW-0489">Methyltransferase</keyword>
<evidence type="ECO:0000256" key="1">
    <source>
        <dbReference type="ARBA" id="ARBA00012797"/>
    </source>
</evidence>
<keyword evidence="4" id="KW-0949">S-adenosyl-L-methionine</keyword>
<dbReference type="PANTHER" id="PTHR13563">
    <property type="entry name" value="TRNA (GUANINE-9-) METHYLTRANSFERASE"/>
    <property type="match status" value="1"/>
</dbReference>
<evidence type="ECO:0000313" key="8">
    <source>
        <dbReference type="Proteomes" id="UP001516023"/>
    </source>
</evidence>
<comment type="catalytic activity">
    <reaction evidence="5">
        <text>guanosine(9) in tRNA + S-adenosyl-L-methionine = N(1)-methylguanosine(9) in tRNA + S-adenosyl-L-homocysteine + H(+)</text>
        <dbReference type="Rhea" id="RHEA:43156"/>
        <dbReference type="Rhea" id="RHEA-COMP:10367"/>
        <dbReference type="Rhea" id="RHEA-COMP:10368"/>
        <dbReference type="ChEBI" id="CHEBI:15378"/>
        <dbReference type="ChEBI" id="CHEBI:57856"/>
        <dbReference type="ChEBI" id="CHEBI:59789"/>
        <dbReference type="ChEBI" id="CHEBI:73542"/>
        <dbReference type="ChEBI" id="CHEBI:74269"/>
        <dbReference type="EC" id="2.1.1.221"/>
    </reaction>
</comment>
<evidence type="ECO:0000259" key="6">
    <source>
        <dbReference type="PROSITE" id="PS51675"/>
    </source>
</evidence>
<dbReference type="InterPro" id="IPR028564">
    <property type="entry name" value="MT_TRM10-typ"/>
</dbReference>
<keyword evidence="3" id="KW-0808">Transferase</keyword>
<sequence>MAEENDTIEHNRQSLDNLHLNDKQECTAAEHKLDQGSSQTSLLREKPPNIILCDAWYGFPSQKRPRKERICAVSRQLVNFLTWRLEYKPNFPRNAYDCQVHLLGKDLDVRAVRDRIHDIVAEKFTTSSREYDNEIIFKPNVDVCEATQQVKNECKDENFEVVYLSPDASDTLSLLSPPPPVVIVGMLIDRRITSDRSRKRAEESLNMRAVKLPLNELNAREISSEEPLNVDTVMEIMQRWWFNCDKLENQLFARDDQGEVVKNDACEDEYKKCFIDAASWALKSHRERHPNRTVHKT</sequence>
<evidence type="ECO:0000313" key="7">
    <source>
        <dbReference type="EMBL" id="KAL3789928.1"/>
    </source>
</evidence>
<dbReference type="Proteomes" id="UP001516023">
    <property type="component" value="Unassembled WGS sequence"/>
</dbReference>
<dbReference type="EMBL" id="JABMIG020000135">
    <property type="protein sequence ID" value="KAL3789928.1"/>
    <property type="molecule type" value="Genomic_DNA"/>
</dbReference>
<evidence type="ECO:0000256" key="5">
    <source>
        <dbReference type="ARBA" id="ARBA00048434"/>
    </source>
</evidence>
<evidence type="ECO:0000256" key="3">
    <source>
        <dbReference type="ARBA" id="ARBA00022679"/>
    </source>
</evidence>
<dbReference type="GO" id="GO:0008168">
    <property type="term" value="F:methyltransferase activity"/>
    <property type="evidence" value="ECO:0007669"/>
    <property type="project" value="UniProtKB-KW"/>
</dbReference>
<dbReference type="Gene3D" id="3.40.1280.30">
    <property type="match status" value="1"/>
</dbReference>
<dbReference type="PANTHER" id="PTHR13563:SF13">
    <property type="entry name" value="TRNA METHYLTRANSFERASE 10 HOMOLOG A"/>
    <property type="match status" value="1"/>
</dbReference>
<dbReference type="InterPro" id="IPR038459">
    <property type="entry name" value="MT_TRM10-typ_sf"/>
</dbReference>
<dbReference type="AlphaFoldDB" id="A0ABD3PPI8"/>
<dbReference type="EC" id="2.1.1.221" evidence="1"/>
<organism evidence="7 8">
    <name type="scientific">Cyclotella cryptica</name>
    <dbReference type="NCBI Taxonomy" id="29204"/>
    <lineage>
        <taxon>Eukaryota</taxon>
        <taxon>Sar</taxon>
        <taxon>Stramenopiles</taxon>
        <taxon>Ochrophyta</taxon>
        <taxon>Bacillariophyta</taxon>
        <taxon>Coscinodiscophyceae</taxon>
        <taxon>Thalassiosirophycidae</taxon>
        <taxon>Stephanodiscales</taxon>
        <taxon>Stephanodiscaceae</taxon>
        <taxon>Cyclotella</taxon>
    </lineage>
</organism>
<reference evidence="7 8" key="1">
    <citation type="journal article" date="2020" name="G3 (Bethesda)">
        <title>Improved Reference Genome for Cyclotella cryptica CCMP332, a Model for Cell Wall Morphogenesis, Salinity Adaptation, and Lipid Production in Diatoms (Bacillariophyta).</title>
        <authorList>
            <person name="Roberts W.R."/>
            <person name="Downey K.M."/>
            <person name="Ruck E.C."/>
            <person name="Traller J.C."/>
            <person name="Alverson A.J."/>
        </authorList>
    </citation>
    <scope>NUCLEOTIDE SEQUENCE [LARGE SCALE GENOMIC DNA]</scope>
    <source>
        <strain evidence="7 8">CCMP332</strain>
    </source>
</reference>
<comment type="caution">
    <text evidence="7">The sequence shown here is derived from an EMBL/GenBank/DDBJ whole genome shotgun (WGS) entry which is preliminary data.</text>
</comment>
<feature type="domain" description="SAM-dependent MTase TRM10-type" evidence="6">
    <location>
        <begin position="73"/>
        <end position="267"/>
    </location>
</feature>